<comment type="caution">
    <text evidence="1">The sequence shown here is derived from an EMBL/GenBank/DDBJ whole genome shotgun (WGS) entry which is preliminary data.</text>
</comment>
<proteinExistence type="predicted"/>
<evidence type="ECO:0000313" key="2">
    <source>
        <dbReference type="Proteomes" id="UP000823922"/>
    </source>
</evidence>
<accession>A0A9D2TST5</accession>
<organism evidence="1 2">
    <name type="scientific">Candidatus Eisenbergiella intestinigallinarum</name>
    <dbReference type="NCBI Taxonomy" id="2838549"/>
    <lineage>
        <taxon>Bacteria</taxon>
        <taxon>Bacillati</taxon>
        <taxon>Bacillota</taxon>
        <taxon>Clostridia</taxon>
        <taxon>Lachnospirales</taxon>
        <taxon>Lachnospiraceae</taxon>
        <taxon>Eisenbergiella</taxon>
    </lineage>
</organism>
<reference evidence="1" key="1">
    <citation type="journal article" date="2021" name="PeerJ">
        <title>Extensive microbial diversity within the chicken gut microbiome revealed by metagenomics and culture.</title>
        <authorList>
            <person name="Gilroy R."/>
            <person name="Ravi A."/>
            <person name="Getino M."/>
            <person name="Pursley I."/>
            <person name="Horton D.L."/>
            <person name="Alikhan N.F."/>
            <person name="Baker D."/>
            <person name="Gharbi K."/>
            <person name="Hall N."/>
            <person name="Watson M."/>
            <person name="Adriaenssens E.M."/>
            <person name="Foster-Nyarko E."/>
            <person name="Jarju S."/>
            <person name="Secka A."/>
            <person name="Antonio M."/>
            <person name="Oren A."/>
            <person name="Chaudhuri R.R."/>
            <person name="La Ragione R."/>
            <person name="Hildebrand F."/>
            <person name="Pallen M.J."/>
        </authorList>
    </citation>
    <scope>NUCLEOTIDE SEQUENCE</scope>
    <source>
        <strain evidence="1">ChiBcec1-1630</strain>
    </source>
</reference>
<dbReference type="EMBL" id="DWVS01000129">
    <property type="protein sequence ID" value="HJC87389.1"/>
    <property type="molecule type" value="Genomic_DNA"/>
</dbReference>
<dbReference type="AlphaFoldDB" id="A0A9D2TST5"/>
<protein>
    <submittedName>
        <fullName evidence="1">Uncharacterized protein</fullName>
    </submittedName>
</protein>
<dbReference type="Proteomes" id="UP000823922">
    <property type="component" value="Unassembled WGS sequence"/>
</dbReference>
<name>A0A9D2TST5_9FIRM</name>
<feature type="non-terminal residue" evidence="1">
    <location>
        <position position="1"/>
    </location>
</feature>
<sequence length="215" mass="24831">LRIQPEQNMAGEYGNGWKGVWNWCETTGKEIDRIMNGIVPQIDIVVIQMDGDVSRKEKEIHCVCESVSCDHREEEISPVRCSYAKKGECPVIIPCQSHANTPEGYREHISRCILQWTGISSERKEIILTVPCDSTDAWIMAAFELGEEMESIENPWENVISRKKEYHGIRIPGHKKSTRVYQNLIPELERQWKQVVNLCESAKIFERSVKEAWND</sequence>
<reference evidence="1" key="2">
    <citation type="submission" date="2021-04" db="EMBL/GenBank/DDBJ databases">
        <authorList>
            <person name="Gilroy R."/>
        </authorList>
    </citation>
    <scope>NUCLEOTIDE SEQUENCE</scope>
    <source>
        <strain evidence="1">ChiBcec1-1630</strain>
    </source>
</reference>
<gene>
    <name evidence="1" type="ORF">H9926_05165</name>
</gene>
<evidence type="ECO:0000313" key="1">
    <source>
        <dbReference type="EMBL" id="HJC87389.1"/>
    </source>
</evidence>